<dbReference type="GO" id="GO:0005737">
    <property type="term" value="C:cytoplasm"/>
    <property type="evidence" value="ECO:0007669"/>
    <property type="project" value="TreeGrafter"/>
</dbReference>
<evidence type="ECO:0000256" key="1">
    <source>
        <dbReference type="ARBA" id="ARBA00011047"/>
    </source>
</evidence>
<proteinExistence type="inferred from homology"/>
<dbReference type="Pfam" id="PF07065">
    <property type="entry name" value="D123"/>
    <property type="match status" value="1"/>
</dbReference>
<comment type="similarity">
    <text evidence="1">Belongs to the CDC123 family.</text>
</comment>
<protein>
    <submittedName>
        <fullName evidence="2">Uncharacterized protein</fullName>
    </submittedName>
</protein>
<dbReference type="OMA" id="CDIGDED"/>
<reference evidence="3" key="1">
    <citation type="submission" date="2011-05" db="EMBL/GenBank/DDBJ databases">
        <authorList>
            <person name="Richards S.R."/>
            <person name="Qu J."/>
            <person name="Jiang H."/>
            <person name="Jhangiani S.N."/>
            <person name="Agravi P."/>
            <person name="Goodspeed R."/>
            <person name="Gross S."/>
            <person name="Mandapat C."/>
            <person name="Jackson L."/>
            <person name="Mathew T."/>
            <person name="Pu L."/>
            <person name="Thornton R."/>
            <person name="Saada N."/>
            <person name="Wilczek-Boney K.B."/>
            <person name="Lee S."/>
            <person name="Kovar C."/>
            <person name="Wu Y."/>
            <person name="Scherer S.E."/>
            <person name="Worley K.C."/>
            <person name="Muzny D.M."/>
            <person name="Gibbs R."/>
        </authorList>
    </citation>
    <scope>NUCLEOTIDE SEQUENCE</scope>
    <source>
        <strain evidence="3">Brora</strain>
    </source>
</reference>
<dbReference type="PANTHER" id="PTHR15323">
    <property type="entry name" value="D123 PROTEIN"/>
    <property type="match status" value="1"/>
</dbReference>
<dbReference type="EnsemblMetazoa" id="SMAR015346-RA">
    <property type="protein sequence ID" value="SMAR015346-PA"/>
    <property type="gene ID" value="SMAR015346"/>
</dbReference>
<dbReference type="PANTHER" id="PTHR15323:SF6">
    <property type="entry name" value="CELL DIVISION CYCLE PROTEIN 123 HOMOLOG"/>
    <property type="match status" value="1"/>
</dbReference>
<dbReference type="PhylomeDB" id="T1JNB7"/>
<keyword evidence="3" id="KW-1185">Reference proteome</keyword>
<dbReference type="HOGENOM" id="CLU_1543481_0_0_1"/>
<evidence type="ECO:0000313" key="2">
    <source>
        <dbReference type="EnsemblMetazoa" id="SMAR015346-PA"/>
    </source>
</evidence>
<accession>T1JNB7</accession>
<evidence type="ECO:0000313" key="3">
    <source>
        <dbReference type="Proteomes" id="UP000014500"/>
    </source>
</evidence>
<dbReference type="InterPro" id="IPR009772">
    <property type="entry name" value="CDC123"/>
</dbReference>
<sequence>MILHNHCDIGDEDSLPEIKYELILRKWVDVNPAMEFRCFVKNNNLIGISQRDVSNLYLLVGREEEILDDIQHFFRNQIRSRFSDDKYVFDVYRQSKRDVVLIDFNPFGRTTDALLFDWDSLLSSTLDDDNEIPEFRCIRESVGVQPNPYRNSVPKDFVDLGSGMDALKLIDLMNLSTNSNGHLNGDSSP</sequence>
<dbReference type="Proteomes" id="UP000014500">
    <property type="component" value="Unassembled WGS sequence"/>
</dbReference>
<organism evidence="2 3">
    <name type="scientific">Strigamia maritima</name>
    <name type="common">European centipede</name>
    <name type="synonym">Geophilus maritimus</name>
    <dbReference type="NCBI Taxonomy" id="126957"/>
    <lineage>
        <taxon>Eukaryota</taxon>
        <taxon>Metazoa</taxon>
        <taxon>Ecdysozoa</taxon>
        <taxon>Arthropoda</taxon>
        <taxon>Myriapoda</taxon>
        <taxon>Chilopoda</taxon>
        <taxon>Pleurostigmophora</taxon>
        <taxon>Geophilomorpha</taxon>
        <taxon>Linotaeniidae</taxon>
        <taxon>Strigamia</taxon>
    </lineage>
</organism>
<dbReference type="STRING" id="126957.T1JNB7"/>
<dbReference type="EMBL" id="AFFK01019071">
    <property type="status" value="NOT_ANNOTATED_CDS"/>
    <property type="molecule type" value="Genomic_DNA"/>
</dbReference>
<dbReference type="AlphaFoldDB" id="T1JNB7"/>
<name>T1JNB7_STRMM</name>
<dbReference type="eggNOG" id="KOG2983">
    <property type="taxonomic scope" value="Eukaryota"/>
</dbReference>
<reference evidence="2" key="2">
    <citation type="submission" date="2015-02" db="UniProtKB">
        <authorList>
            <consortium name="EnsemblMetazoa"/>
        </authorList>
    </citation>
    <scope>IDENTIFICATION</scope>
</reference>